<feature type="transmembrane region" description="Helical" evidence="5">
    <location>
        <begin position="561"/>
        <end position="580"/>
    </location>
</feature>
<dbReference type="InterPro" id="IPR050776">
    <property type="entry name" value="Ank_Repeat/CDKN_Inhibitor"/>
</dbReference>
<dbReference type="Gene3D" id="1.25.40.20">
    <property type="entry name" value="Ankyrin repeat-containing domain"/>
    <property type="match status" value="2"/>
</dbReference>
<evidence type="ECO:0000256" key="1">
    <source>
        <dbReference type="ARBA" id="ARBA00022737"/>
    </source>
</evidence>
<dbReference type="PANTHER" id="PTHR24201">
    <property type="entry name" value="ANK_REP_REGION DOMAIN-CONTAINING PROTEIN"/>
    <property type="match status" value="1"/>
</dbReference>
<keyword evidence="5" id="KW-0812">Transmembrane</keyword>
<dbReference type="PROSITE" id="PS50297">
    <property type="entry name" value="ANK_REP_REGION"/>
    <property type="match status" value="3"/>
</dbReference>
<dbReference type="InterPro" id="IPR002110">
    <property type="entry name" value="Ankyrin_rpt"/>
</dbReference>
<feature type="transmembrane region" description="Helical" evidence="5">
    <location>
        <begin position="445"/>
        <end position="463"/>
    </location>
</feature>
<sequence>MDMMKKLRGGGSIKSSSPSPVQHDIEASTVVGNPAAIEDESNSIYEIDVEDAISVLSIPQSHKSSRSLVSRPTSSLNGHTPSEESPDKREDNTKKSILKQTSVKPSYKLKNDIKSVLLMSSKQEIQDVNTRFKRTRRYDTAGKYRIGPTFITKARLSYLDANKPAKLSVIPDPSFKSLEFGLLTYLWTFTDQHDKTEIDLAFLQSLINSGVDINAADEYGQTALHAMVRDWHPDVVSFIVRNNADVNKADKWGRTPLHLAAAINSVEIAKILCLSGARVDLETDSEHQTPMHYAAKYNSLATMKLLIKFDGSITQRDAQNRTVLFLAAEQGSTETAQFLLDIGAPAGIYDSEGNSCISYLLEKMPHVAYCALHQFVVTNMSLKQSHMYLKHLENSTKGKTAMIQKSPLEIITIYDDTELVMHPVIQKAIDIKWKLFGRMDTVRKLFITLIYLVCWLVLAYTFRDDNTYYRPWSSQGWKIAFELLVVAFAIYFFYKDVMIKKDAMKYHTAWVEWRQHLIRSNYRYCHPSWPNDRENLEAETERIRSVPSLGSKEKTWFLYEWFMLIVLAAIIATRILTMTVDSKPLFIAHKCIFGVGIIFSFLRVLKILNRFRFFAVFLKISSLVLLTTVQVSLLYIQLYIPFTAVFWLNFGNNEVLTEIQNLDPEHTQHKVQWTNLKNDTNSLVGMNNIFYHVYTSSFGQGMLGYFVEVKKTEAQTLITLYHIFVSFIIFSVFVALITSKFTTHYSRMVAEASLLRASIVLQLEKNLKKEDKAKLTRYYKQYCNPLVVPMEAYTETILKRNALSKLRLSERRLNGIENIVTEAEMRFLANDQKNQKSVLESIASVIALLQQQEKDMNSKLETNLKELTSKQEYMNKYLPKLLKLTS</sequence>
<dbReference type="InterPro" id="IPR036770">
    <property type="entry name" value="Ankyrin_rpt-contain_sf"/>
</dbReference>
<dbReference type="OrthoDB" id="194358at2759"/>
<evidence type="ECO:0000313" key="7">
    <source>
        <dbReference type="Proteomes" id="UP000594262"/>
    </source>
</evidence>
<evidence type="ECO:0000256" key="4">
    <source>
        <dbReference type="SAM" id="MobiDB-lite"/>
    </source>
</evidence>
<feature type="repeat" description="ANK" evidence="3">
    <location>
        <begin position="252"/>
        <end position="284"/>
    </location>
</feature>
<evidence type="ECO:0000256" key="3">
    <source>
        <dbReference type="PROSITE-ProRule" id="PRU00023"/>
    </source>
</evidence>
<feature type="transmembrane region" description="Helical" evidence="5">
    <location>
        <begin position="475"/>
        <end position="494"/>
    </location>
</feature>
<dbReference type="SUPFAM" id="SSF48403">
    <property type="entry name" value="Ankyrin repeat"/>
    <property type="match status" value="1"/>
</dbReference>
<feature type="region of interest" description="Disordered" evidence="4">
    <location>
        <begin position="60"/>
        <end position="98"/>
    </location>
</feature>
<dbReference type="SMART" id="SM00248">
    <property type="entry name" value="ANK"/>
    <property type="match status" value="4"/>
</dbReference>
<evidence type="ECO:0000256" key="2">
    <source>
        <dbReference type="ARBA" id="ARBA00023043"/>
    </source>
</evidence>
<dbReference type="GO" id="GO:0005634">
    <property type="term" value="C:nucleus"/>
    <property type="evidence" value="ECO:0007669"/>
    <property type="project" value="TreeGrafter"/>
</dbReference>
<dbReference type="EnsemblMetazoa" id="CLYHEMT003813.1">
    <property type="protein sequence ID" value="CLYHEMP003813.1"/>
    <property type="gene ID" value="CLYHEMG003813"/>
</dbReference>
<feature type="repeat" description="ANK" evidence="3">
    <location>
        <begin position="219"/>
        <end position="251"/>
    </location>
</feature>
<dbReference type="PANTHER" id="PTHR24201:SF16">
    <property type="entry name" value="ANKYRIN-1-LIKE-RELATED"/>
    <property type="match status" value="1"/>
</dbReference>
<feature type="transmembrane region" description="Helical" evidence="5">
    <location>
        <begin position="586"/>
        <end position="605"/>
    </location>
</feature>
<feature type="compositionally biased region" description="Low complexity" evidence="4">
    <location>
        <begin position="66"/>
        <end position="76"/>
    </location>
</feature>
<dbReference type="Proteomes" id="UP000594262">
    <property type="component" value="Unplaced"/>
</dbReference>
<feature type="region of interest" description="Disordered" evidence="4">
    <location>
        <begin position="1"/>
        <end position="36"/>
    </location>
</feature>
<reference evidence="6" key="1">
    <citation type="submission" date="2021-01" db="UniProtKB">
        <authorList>
            <consortium name="EnsemblMetazoa"/>
        </authorList>
    </citation>
    <scope>IDENTIFICATION</scope>
</reference>
<dbReference type="AlphaFoldDB" id="A0A7M5V560"/>
<keyword evidence="1" id="KW-0677">Repeat</keyword>
<dbReference type="Pfam" id="PF12796">
    <property type="entry name" value="Ank_2"/>
    <property type="match status" value="1"/>
</dbReference>
<keyword evidence="7" id="KW-1185">Reference proteome</keyword>
<feature type="repeat" description="ANK" evidence="3">
    <location>
        <begin position="286"/>
        <end position="318"/>
    </location>
</feature>
<dbReference type="PROSITE" id="PS50088">
    <property type="entry name" value="ANK_REPEAT"/>
    <property type="match status" value="4"/>
</dbReference>
<accession>A0A7M5V560</accession>
<protein>
    <submittedName>
        <fullName evidence="6">Uncharacterized protein</fullName>
    </submittedName>
</protein>
<feature type="transmembrane region" description="Helical" evidence="5">
    <location>
        <begin position="719"/>
        <end position="738"/>
    </location>
</feature>
<dbReference type="GeneID" id="136797573"/>
<keyword evidence="2 3" id="KW-0040">ANK repeat</keyword>
<evidence type="ECO:0000256" key="5">
    <source>
        <dbReference type="SAM" id="Phobius"/>
    </source>
</evidence>
<evidence type="ECO:0000313" key="6">
    <source>
        <dbReference type="EnsemblMetazoa" id="CLYHEMP003813.1"/>
    </source>
</evidence>
<keyword evidence="5" id="KW-1133">Transmembrane helix</keyword>
<name>A0A7M5V560_9CNID</name>
<organism evidence="6 7">
    <name type="scientific">Clytia hemisphaerica</name>
    <dbReference type="NCBI Taxonomy" id="252671"/>
    <lineage>
        <taxon>Eukaryota</taxon>
        <taxon>Metazoa</taxon>
        <taxon>Cnidaria</taxon>
        <taxon>Hydrozoa</taxon>
        <taxon>Hydroidolina</taxon>
        <taxon>Leptothecata</taxon>
        <taxon>Obeliida</taxon>
        <taxon>Clytiidae</taxon>
        <taxon>Clytia</taxon>
    </lineage>
</organism>
<keyword evidence="5" id="KW-0472">Membrane</keyword>
<dbReference type="Pfam" id="PF13637">
    <property type="entry name" value="Ank_4"/>
    <property type="match status" value="1"/>
</dbReference>
<feature type="compositionally biased region" description="Basic and acidic residues" evidence="4">
    <location>
        <begin position="81"/>
        <end position="94"/>
    </location>
</feature>
<feature type="repeat" description="ANK" evidence="3">
    <location>
        <begin position="319"/>
        <end position="351"/>
    </location>
</feature>
<feature type="transmembrane region" description="Helical" evidence="5">
    <location>
        <begin position="617"/>
        <end position="640"/>
    </location>
</feature>
<proteinExistence type="predicted"/>
<dbReference type="RefSeq" id="XP_066910259.1">
    <property type="nucleotide sequence ID" value="XM_067054158.1"/>
</dbReference>